<dbReference type="GO" id="GO:0008097">
    <property type="term" value="F:5S rRNA binding"/>
    <property type="evidence" value="ECO:0007669"/>
    <property type="project" value="TreeGrafter"/>
</dbReference>
<dbReference type="InterPro" id="IPR005484">
    <property type="entry name" value="Ribosomal_uL18_bac/plant/anim"/>
</dbReference>
<dbReference type="Proteomes" id="UP000183832">
    <property type="component" value="Unassembled WGS sequence"/>
</dbReference>
<dbReference type="InterPro" id="IPR057268">
    <property type="entry name" value="Ribosomal_L18"/>
</dbReference>
<dbReference type="FunFam" id="3.30.420.80:FF:000005">
    <property type="entry name" value="39S ribosomal protein L18, mitochondrial"/>
    <property type="match status" value="1"/>
</dbReference>
<evidence type="ECO:0000256" key="2">
    <source>
        <dbReference type="ARBA" id="ARBA00007116"/>
    </source>
</evidence>
<dbReference type="GO" id="GO:0005840">
    <property type="term" value="C:ribosome"/>
    <property type="evidence" value="ECO:0007669"/>
    <property type="project" value="UniProtKB-KW"/>
</dbReference>
<dbReference type="InterPro" id="IPR036967">
    <property type="entry name" value="Ribosomal_uS11_sf"/>
</dbReference>
<keyword evidence="4" id="KW-0496">Mitochondrion</keyword>
<dbReference type="STRING" id="568069.A0A1J1IP57"/>
<dbReference type="CDD" id="cd00432">
    <property type="entry name" value="Ribosomal_L18_L5e"/>
    <property type="match status" value="1"/>
</dbReference>
<evidence type="ECO:0000313" key="8">
    <source>
        <dbReference type="EMBL" id="CRL00862.1"/>
    </source>
</evidence>
<reference evidence="8 9" key="1">
    <citation type="submission" date="2015-04" db="EMBL/GenBank/DDBJ databases">
        <authorList>
            <person name="Syromyatnikov M.Y."/>
            <person name="Popov V.N."/>
        </authorList>
    </citation>
    <scope>NUCLEOTIDE SEQUENCE [LARGE SCALE GENOMIC DNA]</scope>
</reference>
<evidence type="ECO:0000256" key="7">
    <source>
        <dbReference type="ARBA" id="ARBA00082661"/>
    </source>
</evidence>
<dbReference type="PANTHER" id="PTHR12899:SF3">
    <property type="entry name" value="LARGE RIBOSOMAL SUBUNIT PROTEIN UL18M"/>
    <property type="match status" value="1"/>
</dbReference>
<dbReference type="Gene3D" id="3.30.420.80">
    <property type="entry name" value="Ribosomal protein S11"/>
    <property type="match status" value="1"/>
</dbReference>
<dbReference type="GO" id="GO:1990904">
    <property type="term" value="C:ribonucleoprotein complex"/>
    <property type="evidence" value="ECO:0007669"/>
    <property type="project" value="UniProtKB-KW"/>
</dbReference>
<keyword evidence="9" id="KW-1185">Reference proteome</keyword>
<comment type="subcellular location">
    <subcellularLocation>
        <location evidence="1">Mitochondrion</location>
    </subcellularLocation>
</comment>
<dbReference type="GO" id="GO:0003735">
    <property type="term" value="F:structural constituent of ribosome"/>
    <property type="evidence" value="ECO:0007669"/>
    <property type="project" value="InterPro"/>
</dbReference>
<sequence>MTLPRKWPVNPGILRKLKKSISPSEGEKYLVNRNPCNLEFMSIASKPEGYKLDKPGRKFWNKITLVQSGKHVTAQMIHFEKGPVIEVSTKEWAIKKQLYKTSDTSAYYNLARVFAQRCLESGFCEMACNMKPKEGGKVDLFLKTIIDGGIFLREPSTIHPVIMNRYVGQKQKPYELKKIN</sequence>
<evidence type="ECO:0000256" key="4">
    <source>
        <dbReference type="ARBA" id="ARBA00023128"/>
    </source>
</evidence>
<dbReference type="GO" id="GO:0006412">
    <property type="term" value="P:translation"/>
    <property type="evidence" value="ECO:0007669"/>
    <property type="project" value="InterPro"/>
</dbReference>
<keyword evidence="3" id="KW-0689">Ribosomal protein</keyword>
<accession>A0A1J1IP57</accession>
<name>A0A1J1IP57_9DIPT</name>
<dbReference type="AlphaFoldDB" id="A0A1J1IP57"/>
<evidence type="ECO:0000256" key="1">
    <source>
        <dbReference type="ARBA" id="ARBA00004173"/>
    </source>
</evidence>
<dbReference type="EMBL" id="CVRI01000054">
    <property type="protein sequence ID" value="CRL00862.1"/>
    <property type="molecule type" value="Genomic_DNA"/>
</dbReference>
<evidence type="ECO:0000256" key="5">
    <source>
        <dbReference type="ARBA" id="ARBA00023274"/>
    </source>
</evidence>
<protein>
    <recommendedName>
        <fullName evidence="6">Large ribosomal subunit protein uL18m</fullName>
    </recommendedName>
    <alternativeName>
        <fullName evidence="7">39S ribosomal protein L18, mitochondrial</fullName>
    </alternativeName>
</protein>
<dbReference type="GO" id="GO:0005743">
    <property type="term" value="C:mitochondrial inner membrane"/>
    <property type="evidence" value="ECO:0007669"/>
    <property type="project" value="UniProtKB-ARBA"/>
</dbReference>
<evidence type="ECO:0000313" key="9">
    <source>
        <dbReference type="Proteomes" id="UP000183832"/>
    </source>
</evidence>
<dbReference type="PANTHER" id="PTHR12899">
    <property type="entry name" value="39S RIBOSOMAL PROTEIN L18, MITOCHONDRIAL"/>
    <property type="match status" value="1"/>
</dbReference>
<gene>
    <name evidence="8" type="ORF">CLUMA_CG014113</name>
</gene>
<evidence type="ECO:0000256" key="3">
    <source>
        <dbReference type="ARBA" id="ARBA00022980"/>
    </source>
</evidence>
<dbReference type="OrthoDB" id="1932324at2759"/>
<keyword evidence="5" id="KW-0687">Ribonucleoprotein</keyword>
<evidence type="ECO:0000256" key="6">
    <source>
        <dbReference type="ARBA" id="ARBA00069051"/>
    </source>
</evidence>
<proteinExistence type="inferred from homology"/>
<comment type="similarity">
    <text evidence="2">Belongs to the universal ribosomal protein uL18 family.</text>
</comment>
<organism evidence="8 9">
    <name type="scientific">Clunio marinus</name>
    <dbReference type="NCBI Taxonomy" id="568069"/>
    <lineage>
        <taxon>Eukaryota</taxon>
        <taxon>Metazoa</taxon>
        <taxon>Ecdysozoa</taxon>
        <taxon>Arthropoda</taxon>
        <taxon>Hexapoda</taxon>
        <taxon>Insecta</taxon>
        <taxon>Pterygota</taxon>
        <taxon>Neoptera</taxon>
        <taxon>Endopterygota</taxon>
        <taxon>Diptera</taxon>
        <taxon>Nematocera</taxon>
        <taxon>Chironomoidea</taxon>
        <taxon>Chironomidae</taxon>
        <taxon>Clunio</taxon>
    </lineage>
</organism>
<dbReference type="SUPFAM" id="SSF53137">
    <property type="entry name" value="Translational machinery components"/>
    <property type="match status" value="1"/>
</dbReference>